<sequence length="98" mass="11365">MPSLEQRVTSIERLYLNLAADQQTLAGHQCNGDDRINAIADGLVEHRREVKERFNQVDARFDHVDARFDQVDERLDRLEAGHVEIRDLLKQIVNKIDT</sequence>
<accession>A0ABP5F8V4</accession>
<comment type="caution">
    <text evidence="1">The sequence shown here is derived from an EMBL/GenBank/DDBJ whole genome shotgun (WGS) entry which is preliminary data.</text>
</comment>
<evidence type="ECO:0000313" key="1">
    <source>
        <dbReference type="EMBL" id="GAA2017756.1"/>
    </source>
</evidence>
<dbReference type="Gene3D" id="3.90.20.10">
    <property type="match status" value="1"/>
</dbReference>
<dbReference type="RefSeq" id="WP_344101484.1">
    <property type="nucleotide sequence ID" value="NZ_BAAAPC010000040.1"/>
</dbReference>
<dbReference type="EMBL" id="BAAAPC010000040">
    <property type="protein sequence ID" value="GAA2017756.1"/>
    <property type="molecule type" value="Genomic_DNA"/>
</dbReference>
<keyword evidence="2" id="KW-1185">Reference proteome</keyword>
<reference evidence="2" key="1">
    <citation type="journal article" date="2019" name="Int. J. Syst. Evol. Microbiol.">
        <title>The Global Catalogue of Microorganisms (GCM) 10K type strain sequencing project: providing services to taxonomists for standard genome sequencing and annotation.</title>
        <authorList>
            <consortium name="The Broad Institute Genomics Platform"/>
            <consortium name="The Broad Institute Genome Sequencing Center for Infectious Disease"/>
            <person name="Wu L."/>
            <person name="Ma J."/>
        </authorList>
    </citation>
    <scope>NUCLEOTIDE SEQUENCE [LARGE SCALE GENOMIC DNA]</scope>
    <source>
        <strain evidence="2">JCM 15313</strain>
    </source>
</reference>
<evidence type="ECO:0000313" key="2">
    <source>
        <dbReference type="Proteomes" id="UP001501585"/>
    </source>
</evidence>
<gene>
    <name evidence="1" type="ORF">GCM10009799_52120</name>
</gene>
<dbReference type="Proteomes" id="UP001501585">
    <property type="component" value="Unassembled WGS sequence"/>
</dbReference>
<organism evidence="1 2">
    <name type="scientific">Nocardiopsis rhodophaea</name>
    <dbReference type="NCBI Taxonomy" id="280238"/>
    <lineage>
        <taxon>Bacteria</taxon>
        <taxon>Bacillati</taxon>
        <taxon>Actinomycetota</taxon>
        <taxon>Actinomycetes</taxon>
        <taxon>Streptosporangiales</taxon>
        <taxon>Nocardiopsidaceae</taxon>
        <taxon>Nocardiopsis</taxon>
    </lineage>
</organism>
<proteinExistence type="predicted"/>
<name>A0ABP5F8V4_9ACTN</name>
<protein>
    <submittedName>
        <fullName evidence="1">Uncharacterized protein</fullName>
    </submittedName>
</protein>